<organism evidence="5 6">
    <name type="scientific">Hibiscus sabdariffa</name>
    <name type="common">roselle</name>
    <dbReference type="NCBI Taxonomy" id="183260"/>
    <lineage>
        <taxon>Eukaryota</taxon>
        <taxon>Viridiplantae</taxon>
        <taxon>Streptophyta</taxon>
        <taxon>Embryophyta</taxon>
        <taxon>Tracheophyta</taxon>
        <taxon>Spermatophyta</taxon>
        <taxon>Magnoliopsida</taxon>
        <taxon>eudicotyledons</taxon>
        <taxon>Gunneridae</taxon>
        <taxon>Pentapetalae</taxon>
        <taxon>rosids</taxon>
        <taxon>malvids</taxon>
        <taxon>Malvales</taxon>
        <taxon>Malvaceae</taxon>
        <taxon>Malvoideae</taxon>
        <taxon>Hibiscus</taxon>
    </lineage>
</organism>
<evidence type="ECO:0000256" key="3">
    <source>
        <dbReference type="ARBA" id="ARBA00022837"/>
    </source>
</evidence>
<keyword evidence="3" id="KW-0106">Calcium</keyword>
<evidence type="ECO:0000256" key="1">
    <source>
        <dbReference type="ARBA" id="ARBA00022723"/>
    </source>
</evidence>
<dbReference type="Proteomes" id="UP001396334">
    <property type="component" value="Unassembled WGS sequence"/>
</dbReference>
<protein>
    <recommendedName>
        <fullName evidence="4">EF-hand domain-containing protein</fullName>
    </recommendedName>
</protein>
<gene>
    <name evidence="5" type="ORF">V6N11_040490</name>
</gene>
<accession>A0ABR2RHQ9</accession>
<dbReference type="EMBL" id="JBBPBN010000022">
    <property type="protein sequence ID" value="KAK9012437.1"/>
    <property type="molecule type" value="Genomic_DNA"/>
</dbReference>
<evidence type="ECO:0000256" key="2">
    <source>
        <dbReference type="ARBA" id="ARBA00022737"/>
    </source>
</evidence>
<dbReference type="InterPro" id="IPR018247">
    <property type="entry name" value="EF_Hand_1_Ca_BS"/>
</dbReference>
<dbReference type="InterPro" id="IPR011992">
    <property type="entry name" value="EF-hand-dom_pair"/>
</dbReference>
<dbReference type="PANTHER" id="PTHR10891">
    <property type="entry name" value="EF-HAND CALCIUM-BINDING DOMAIN CONTAINING PROTEIN"/>
    <property type="match status" value="1"/>
</dbReference>
<evidence type="ECO:0000259" key="4">
    <source>
        <dbReference type="PROSITE" id="PS50222"/>
    </source>
</evidence>
<keyword evidence="1" id="KW-0479">Metal-binding</keyword>
<keyword evidence="2" id="KW-0677">Repeat</keyword>
<evidence type="ECO:0000313" key="6">
    <source>
        <dbReference type="Proteomes" id="UP001396334"/>
    </source>
</evidence>
<dbReference type="Pfam" id="PF13499">
    <property type="entry name" value="EF-hand_7"/>
    <property type="match status" value="1"/>
</dbReference>
<dbReference type="SUPFAM" id="SSF47473">
    <property type="entry name" value="EF-hand"/>
    <property type="match status" value="1"/>
</dbReference>
<evidence type="ECO:0000313" key="5">
    <source>
        <dbReference type="EMBL" id="KAK9012437.1"/>
    </source>
</evidence>
<dbReference type="PROSITE" id="PS00018">
    <property type="entry name" value="EF_HAND_1"/>
    <property type="match status" value="1"/>
</dbReference>
<dbReference type="SMART" id="SM00054">
    <property type="entry name" value="EFh"/>
    <property type="match status" value="3"/>
</dbReference>
<dbReference type="PROSITE" id="PS50222">
    <property type="entry name" value="EF_HAND_2"/>
    <property type="match status" value="1"/>
</dbReference>
<name>A0ABR2RHQ9_9ROSI</name>
<dbReference type="CDD" id="cd00051">
    <property type="entry name" value="EFh"/>
    <property type="match status" value="1"/>
</dbReference>
<comment type="caution">
    <text evidence="5">The sequence shown here is derived from an EMBL/GenBank/DDBJ whole genome shotgun (WGS) entry which is preliminary data.</text>
</comment>
<keyword evidence="6" id="KW-1185">Reference proteome</keyword>
<dbReference type="Gene3D" id="1.10.238.10">
    <property type="entry name" value="EF-hand"/>
    <property type="match status" value="2"/>
</dbReference>
<proteinExistence type="predicted"/>
<sequence length="179" mass="19682">MSLYERVFNRFDENGDGKISPAELQRCVKAVGGELSLVEAEVAVEGLDTNGDGLLGLEGFIRLVDEVGEEDKMKDLKEAFKMYEMEAGCGFITPKSLKKMLGRLGESRSLQDSGSGAPNTELPVTMQFAAAEAAISIVEGPKPPSICKSNRIPLHFLMPLFMPHQYINDTWRSLLSLKK</sequence>
<dbReference type="InterPro" id="IPR002048">
    <property type="entry name" value="EF_hand_dom"/>
</dbReference>
<reference evidence="5 6" key="1">
    <citation type="journal article" date="2024" name="G3 (Bethesda)">
        <title>Genome assembly of Hibiscus sabdariffa L. provides insights into metabolisms of medicinal natural products.</title>
        <authorList>
            <person name="Kim T."/>
        </authorList>
    </citation>
    <scope>NUCLEOTIDE SEQUENCE [LARGE SCALE GENOMIC DNA]</scope>
    <source>
        <strain evidence="5">TK-2024</strain>
        <tissue evidence="5">Old leaves</tissue>
    </source>
</reference>
<dbReference type="InterPro" id="IPR039647">
    <property type="entry name" value="EF_hand_pair_protein_CML-like"/>
</dbReference>
<feature type="domain" description="EF-hand" evidence="4">
    <location>
        <begin position="1"/>
        <end position="34"/>
    </location>
</feature>